<accession>A0A850GYP1</accession>
<dbReference type="Proteomes" id="UP000561438">
    <property type="component" value="Unassembled WGS sequence"/>
</dbReference>
<sequence>MVDVRTLPKLDPEDYGGKYIFAWDGVSPYTNYRISLNELGSGGSGASSLADLDDTTISQPVDGEILRYNGLAWVNAPDSGGGGGSSNPVLSPPLLADFPEPLNIGSETTLSNSGDGLSFFVGAGGVGTALRCRFKPYPTPPFSAVFNLRIVSDYTGGDGVGMMIRDLGGRIIKFGIELQGAGGPIIQRWNSDTSFGGTYAGGTGGQGGENYFLKFTDDGTNHHFAVGASKDGPFFTMFSQSRGAWLTNITQIGFGVEDQNGSFYSMLIKHYAQTAL</sequence>
<name>A0A850GYP1_9SPHN</name>
<dbReference type="RefSeq" id="WP_176265819.1">
    <property type="nucleotide sequence ID" value="NZ_JABWGV010000001.1"/>
</dbReference>
<reference evidence="1 2" key="1">
    <citation type="submission" date="2020-06" db="EMBL/GenBank/DDBJ databases">
        <title>Altererythrobacter sp. HHU K3-1.</title>
        <authorList>
            <person name="Zhang D."/>
            <person name="Xue H."/>
        </authorList>
    </citation>
    <scope>NUCLEOTIDE SEQUENCE [LARGE SCALE GENOMIC DNA]</scope>
    <source>
        <strain evidence="1 2">HHU K3-1</strain>
    </source>
</reference>
<comment type="caution">
    <text evidence="1">The sequence shown here is derived from an EMBL/GenBank/DDBJ whole genome shotgun (WGS) entry which is preliminary data.</text>
</comment>
<dbReference type="EMBL" id="JABWGV010000001">
    <property type="protein sequence ID" value="NVD43487.1"/>
    <property type="molecule type" value="Genomic_DNA"/>
</dbReference>
<gene>
    <name evidence="1" type="ORF">HUV48_00460</name>
</gene>
<dbReference type="AlphaFoldDB" id="A0A850GYP1"/>
<organism evidence="1 2">
    <name type="scientific">Qipengyuania atrilutea</name>
    <dbReference type="NCBI Taxonomy" id="2744473"/>
    <lineage>
        <taxon>Bacteria</taxon>
        <taxon>Pseudomonadati</taxon>
        <taxon>Pseudomonadota</taxon>
        <taxon>Alphaproteobacteria</taxon>
        <taxon>Sphingomonadales</taxon>
        <taxon>Erythrobacteraceae</taxon>
        <taxon>Qipengyuania</taxon>
    </lineage>
</organism>
<protein>
    <submittedName>
        <fullName evidence="1">Uncharacterized protein</fullName>
    </submittedName>
</protein>
<evidence type="ECO:0000313" key="2">
    <source>
        <dbReference type="Proteomes" id="UP000561438"/>
    </source>
</evidence>
<proteinExistence type="predicted"/>
<evidence type="ECO:0000313" key="1">
    <source>
        <dbReference type="EMBL" id="NVD43487.1"/>
    </source>
</evidence>
<keyword evidence="2" id="KW-1185">Reference proteome</keyword>